<dbReference type="Proteomes" id="UP001159428">
    <property type="component" value="Unassembled WGS sequence"/>
</dbReference>
<proteinExistence type="predicted"/>
<organism evidence="1 2">
    <name type="scientific">Pocillopora meandrina</name>
    <dbReference type="NCBI Taxonomy" id="46732"/>
    <lineage>
        <taxon>Eukaryota</taxon>
        <taxon>Metazoa</taxon>
        <taxon>Cnidaria</taxon>
        <taxon>Anthozoa</taxon>
        <taxon>Hexacorallia</taxon>
        <taxon>Scleractinia</taxon>
        <taxon>Astrocoeniina</taxon>
        <taxon>Pocilloporidae</taxon>
        <taxon>Pocillopora</taxon>
    </lineage>
</organism>
<sequence length="119" mass="13725">MLIDSDALLDTLENYLRKHGYCATLYDGLKSCPQDRHVHELCDTDYIAHLIGRAEPELAGGCAILVLTCLGIHLWERLHRLWQKLRAEEQTWQMLFYLGVAVEEKQGIITPGTSRRRDF</sequence>
<dbReference type="AlphaFoldDB" id="A0AAU9WDC5"/>
<keyword evidence="2" id="KW-1185">Reference proteome</keyword>
<protein>
    <submittedName>
        <fullName evidence="1">Uncharacterized protein</fullName>
    </submittedName>
</protein>
<accession>A0AAU9WDC5</accession>
<name>A0AAU9WDC5_9CNID</name>
<dbReference type="GO" id="GO:0005634">
    <property type="term" value="C:nucleus"/>
    <property type="evidence" value="ECO:0007669"/>
    <property type="project" value="TreeGrafter"/>
</dbReference>
<dbReference type="EMBL" id="CALNXJ010000012">
    <property type="protein sequence ID" value="CAH3109975.1"/>
    <property type="molecule type" value="Genomic_DNA"/>
</dbReference>
<dbReference type="GO" id="GO:0005737">
    <property type="term" value="C:cytoplasm"/>
    <property type="evidence" value="ECO:0007669"/>
    <property type="project" value="TreeGrafter"/>
</dbReference>
<gene>
    <name evidence="1" type="ORF">PMEA_00004138</name>
</gene>
<reference evidence="1 2" key="1">
    <citation type="submission" date="2022-05" db="EMBL/GenBank/DDBJ databases">
        <authorList>
            <consortium name="Genoscope - CEA"/>
            <person name="William W."/>
        </authorList>
    </citation>
    <scope>NUCLEOTIDE SEQUENCE [LARGE SCALE GENOMIC DNA]</scope>
</reference>
<dbReference type="PANTHER" id="PTHR13601">
    <property type="entry name" value="GAMETOGENETIN-BINDING PROTEIN 2"/>
    <property type="match status" value="1"/>
</dbReference>
<dbReference type="PANTHER" id="PTHR13601:SF2">
    <property type="entry name" value="GAMETOGENETIN-BINDING PROTEIN 2"/>
    <property type="match status" value="1"/>
</dbReference>
<evidence type="ECO:0000313" key="2">
    <source>
        <dbReference type="Proteomes" id="UP001159428"/>
    </source>
</evidence>
<dbReference type="InterPro" id="IPR026073">
    <property type="entry name" value="GGNBP2"/>
</dbReference>
<comment type="caution">
    <text evidence="1">The sequence shown here is derived from an EMBL/GenBank/DDBJ whole genome shotgun (WGS) entry which is preliminary data.</text>
</comment>
<evidence type="ECO:0000313" key="1">
    <source>
        <dbReference type="EMBL" id="CAH3109975.1"/>
    </source>
</evidence>